<keyword evidence="6" id="KW-0406">Ion transport</keyword>
<evidence type="ECO:0000256" key="9">
    <source>
        <dbReference type="SAM" id="Phobius"/>
    </source>
</evidence>
<dbReference type="PANTHER" id="PTHR33281:SF19">
    <property type="entry name" value="VOLTAGE-DEPENDENT ANION CHANNEL-FORMING PROTEIN YNEE"/>
    <property type="match status" value="1"/>
</dbReference>
<keyword evidence="7 9" id="KW-0472">Membrane</keyword>
<keyword evidence="5 9" id="KW-1133">Transmembrane helix</keyword>
<keyword evidence="11" id="KW-1185">Reference proteome</keyword>
<comment type="similarity">
    <text evidence="8">Belongs to the anion channel-forming bestrophin (TC 1.A.46) family.</text>
</comment>
<name>A0ABR8GV32_9CYAN</name>
<dbReference type="RefSeq" id="WP_029638253.1">
    <property type="nucleotide sequence ID" value="NZ_JACJTA010000051.1"/>
</dbReference>
<accession>A0ABR8GV32</accession>
<dbReference type="InterPro" id="IPR044669">
    <property type="entry name" value="YneE/VCCN1/2-like"/>
</dbReference>
<evidence type="ECO:0000256" key="2">
    <source>
        <dbReference type="ARBA" id="ARBA00022448"/>
    </source>
</evidence>
<comment type="caution">
    <text evidence="10">The sequence shown here is derived from an EMBL/GenBank/DDBJ whole genome shotgun (WGS) entry which is preliminary data.</text>
</comment>
<feature type="transmembrane region" description="Helical" evidence="9">
    <location>
        <begin position="52"/>
        <end position="68"/>
    </location>
</feature>
<keyword evidence="2" id="KW-0813">Transport</keyword>
<feature type="transmembrane region" description="Helical" evidence="9">
    <location>
        <begin position="21"/>
        <end position="40"/>
    </location>
</feature>
<keyword evidence="4 9" id="KW-0812">Transmembrane</keyword>
<evidence type="ECO:0000256" key="4">
    <source>
        <dbReference type="ARBA" id="ARBA00022692"/>
    </source>
</evidence>
<evidence type="ECO:0000313" key="11">
    <source>
        <dbReference type="Proteomes" id="UP000660380"/>
    </source>
</evidence>
<reference evidence="10 11" key="1">
    <citation type="journal article" date="2020" name="ISME J.">
        <title>Comparative genomics reveals insights into cyanobacterial evolution and habitat adaptation.</title>
        <authorList>
            <person name="Chen M.Y."/>
            <person name="Teng W.K."/>
            <person name="Zhao L."/>
            <person name="Hu C.X."/>
            <person name="Zhou Y.K."/>
            <person name="Han B.P."/>
            <person name="Song L.R."/>
            <person name="Shu W.S."/>
        </authorList>
    </citation>
    <scope>NUCLEOTIDE SEQUENCE [LARGE SCALE GENOMIC DNA]</scope>
    <source>
        <strain evidence="10 11">FACHB-248</strain>
    </source>
</reference>
<dbReference type="Proteomes" id="UP000660380">
    <property type="component" value="Unassembled WGS sequence"/>
</dbReference>
<organism evidence="10 11">
    <name type="scientific">Scytonema hofmannii FACHB-248</name>
    <dbReference type="NCBI Taxonomy" id="1842502"/>
    <lineage>
        <taxon>Bacteria</taxon>
        <taxon>Bacillati</taxon>
        <taxon>Cyanobacteriota</taxon>
        <taxon>Cyanophyceae</taxon>
        <taxon>Nostocales</taxon>
        <taxon>Scytonemataceae</taxon>
        <taxon>Scytonema</taxon>
    </lineage>
</organism>
<gene>
    <name evidence="10" type="ORF">H6G81_20940</name>
</gene>
<evidence type="ECO:0000313" key="10">
    <source>
        <dbReference type="EMBL" id="MBD2606931.1"/>
    </source>
</evidence>
<protein>
    <recommendedName>
        <fullName evidence="12">Bestrophin</fullName>
    </recommendedName>
</protein>
<evidence type="ECO:0000256" key="6">
    <source>
        <dbReference type="ARBA" id="ARBA00023065"/>
    </source>
</evidence>
<sequence>MSYDKNWFKLVLSFRGSVIWDIKYQVAVTMIVATIITVIYEKGGYRGLSQPSLAGLIPGIVLGLLLVFRTNTAYERFWEGWQIAGMTIFTGRNLSRQIWMNIIVKSIEDQEKKAYHLRLIAAFFVAMTQHLRREGVDDRLKSLLAPEHCLQLKNVSNMPLKITQLIGVYLAQQYRQQYIDSIQFAALNRLLDQLVECLSRCERILNAPMPRAYSIHLRHLLILYCFALPFQMVKDLHWWTVAVVGVVAFVLFGIEAIGLEIENPFGYDANDIPLDNLCRKLHNDIEELIAGDDNAIV</sequence>
<evidence type="ECO:0000256" key="8">
    <source>
        <dbReference type="ARBA" id="ARBA00034708"/>
    </source>
</evidence>
<keyword evidence="3" id="KW-1003">Cell membrane</keyword>
<evidence type="ECO:0000256" key="7">
    <source>
        <dbReference type="ARBA" id="ARBA00023136"/>
    </source>
</evidence>
<dbReference type="Pfam" id="PF25539">
    <property type="entry name" value="Bestrophin_2"/>
    <property type="match status" value="1"/>
</dbReference>
<feature type="transmembrane region" description="Helical" evidence="9">
    <location>
        <begin position="236"/>
        <end position="254"/>
    </location>
</feature>
<evidence type="ECO:0000256" key="3">
    <source>
        <dbReference type="ARBA" id="ARBA00022475"/>
    </source>
</evidence>
<dbReference type="PANTHER" id="PTHR33281">
    <property type="entry name" value="UPF0187 PROTEIN YNEE"/>
    <property type="match status" value="1"/>
</dbReference>
<evidence type="ECO:0008006" key="12">
    <source>
        <dbReference type="Google" id="ProtNLM"/>
    </source>
</evidence>
<dbReference type="EMBL" id="JACJTA010000051">
    <property type="protein sequence ID" value="MBD2606931.1"/>
    <property type="molecule type" value="Genomic_DNA"/>
</dbReference>
<proteinExistence type="inferred from homology"/>
<evidence type="ECO:0000256" key="5">
    <source>
        <dbReference type="ARBA" id="ARBA00022989"/>
    </source>
</evidence>
<comment type="subcellular location">
    <subcellularLocation>
        <location evidence="1">Cell membrane</location>
        <topology evidence="1">Multi-pass membrane protein</topology>
    </subcellularLocation>
</comment>
<evidence type="ECO:0000256" key="1">
    <source>
        <dbReference type="ARBA" id="ARBA00004651"/>
    </source>
</evidence>